<protein>
    <submittedName>
        <fullName evidence="3">Uncharacterized protein</fullName>
    </submittedName>
</protein>
<feature type="compositionally biased region" description="Low complexity" evidence="2">
    <location>
        <begin position="9"/>
        <end position="18"/>
    </location>
</feature>
<dbReference type="AlphaFoldDB" id="A0AB33EN96"/>
<evidence type="ECO:0000313" key="4">
    <source>
        <dbReference type="Proteomes" id="UP000218385"/>
    </source>
</evidence>
<evidence type="ECO:0000256" key="1">
    <source>
        <dbReference type="SAM" id="Coils"/>
    </source>
</evidence>
<feature type="coiled-coil region" evidence="1">
    <location>
        <begin position="281"/>
        <end position="336"/>
    </location>
</feature>
<evidence type="ECO:0000313" key="3">
    <source>
        <dbReference type="EMBL" id="ATE80458.1"/>
    </source>
</evidence>
<keyword evidence="1" id="KW-0175">Coiled coil</keyword>
<accession>A0AB33EN96</accession>
<organism evidence="3 4">
    <name type="scientific">Pseudomonas frederiksbergensis</name>
    <dbReference type="NCBI Taxonomy" id="104087"/>
    <lineage>
        <taxon>Bacteria</taxon>
        <taxon>Pseudomonadati</taxon>
        <taxon>Pseudomonadota</taxon>
        <taxon>Gammaproteobacteria</taxon>
        <taxon>Pseudomonadales</taxon>
        <taxon>Pseudomonadaceae</taxon>
        <taxon>Pseudomonas</taxon>
    </lineage>
</organism>
<name>A0AB33EN96_9PSED</name>
<evidence type="ECO:0000256" key="2">
    <source>
        <dbReference type="SAM" id="MobiDB-lite"/>
    </source>
</evidence>
<feature type="region of interest" description="Disordered" evidence="2">
    <location>
        <begin position="1"/>
        <end position="30"/>
    </location>
</feature>
<sequence length="404" mass="45326">MTGHESDTALPQQQAAEAKPARKQKPAAQTKPIAEIISQVFAISVDKDQNIKPATLSKADFKSIVSCQTTAELDAQLVDKVAEDAMKTDPQFNALALLTVATSRCREDAQRHALLTFCVRLASALWINRHRESHDLFQDILDCDKGLDSTPLRFLCNSIAALYSKRIEHVRAALPATALPVTSDSATDTLAGSILLTPSELTSQRDNLLLIGGLWLLAKGKSDPSQSIMFFAELLKERQSRNRSNRDIALYIAEQYAKHESLLADTLDYFKQQANEQATYGKRLQSALEHSEQEAARLRTQLTEHKRTTEEQAQRISTMEAEITRLQHMLEEQQLDERAKRTHLRDNTGQAKARAFNLLTGDVLEPLKLSLSALQREKPKTEVAAHHIELAVESIERDIKWFKE</sequence>
<dbReference type="Proteomes" id="UP000218385">
    <property type="component" value="Chromosome"/>
</dbReference>
<gene>
    <name evidence="3" type="ORF">CNN82_30150</name>
</gene>
<reference evidence="3 4" key="1">
    <citation type="submission" date="2017-09" db="EMBL/GenBank/DDBJ databases">
        <title>Complete Genome sequence of Lysobacter capsici KNU-15.</title>
        <authorList>
            <person name="Kim M.-C."/>
            <person name="Yi H."/>
            <person name="Lee D.-W."/>
            <person name="Shin J.-H."/>
        </authorList>
    </citation>
    <scope>NUCLEOTIDE SEQUENCE [LARGE SCALE GENOMIC DNA]</scope>
    <source>
        <strain evidence="3 4">KNU-15</strain>
    </source>
</reference>
<dbReference type="RefSeq" id="WP_096481566.1">
    <property type="nucleotide sequence ID" value="NZ_CP023466.1"/>
</dbReference>
<proteinExistence type="predicted"/>
<dbReference type="EMBL" id="CP023466">
    <property type="protein sequence ID" value="ATE80458.1"/>
    <property type="molecule type" value="Genomic_DNA"/>
</dbReference>